<dbReference type="GO" id="GO:0005524">
    <property type="term" value="F:ATP binding"/>
    <property type="evidence" value="ECO:0007669"/>
    <property type="project" value="InterPro"/>
</dbReference>
<gene>
    <name evidence="5" type="ORF">DFH08DRAFT_680732</name>
</gene>
<keyword evidence="6" id="KW-1185">Reference proteome</keyword>
<dbReference type="AlphaFoldDB" id="A0AAD7AMZ8"/>
<dbReference type="PROSITE" id="PS51158">
    <property type="entry name" value="ALPHA_KINASE"/>
    <property type="match status" value="1"/>
</dbReference>
<evidence type="ECO:0000256" key="3">
    <source>
        <dbReference type="ARBA" id="ARBA00022777"/>
    </source>
</evidence>
<evidence type="ECO:0000313" key="6">
    <source>
        <dbReference type="Proteomes" id="UP001218218"/>
    </source>
</evidence>
<keyword evidence="2" id="KW-0808">Transferase</keyword>
<accession>A0AAD7AMZ8</accession>
<reference evidence="5" key="1">
    <citation type="submission" date="2023-03" db="EMBL/GenBank/DDBJ databases">
        <title>Massive genome expansion in bonnet fungi (Mycena s.s.) driven by repeated elements and novel gene families across ecological guilds.</title>
        <authorList>
            <consortium name="Lawrence Berkeley National Laboratory"/>
            <person name="Harder C.B."/>
            <person name="Miyauchi S."/>
            <person name="Viragh M."/>
            <person name="Kuo A."/>
            <person name="Thoen E."/>
            <person name="Andreopoulos B."/>
            <person name="Lu D."/>
            <person name="Skrede I."/>
            <person name="Drula E."/>
            <person name="Henrissat B."/>
            <person name="Morin E."/>
            <person name="Kohler A."/>
            <person name="Barry K."/>
            <person name="LaButti K."/>
            <person name="Morin E."/>
            <person name="Salamov A."/>
            <person name="Lipzen A."/>
            <person name="Mereny Z."/>
            <person name="Hegedus B."/>
            <person name="Baldrian P."/>
            <person name="Stursova M."/>
            <person name="Weitz H."/>
            <person name="Taylor A."/>
            <person name="Grigoriev I.V."/>
            <person name="Nagy L.G."/>
            <person name="Martin F."/>
            <person name="Kauserud H."/>
        </authorList>
    </citation>
    <scope>NUCLEOTIDE SEQUENCE</scope>
    <source>
        <strain evidence="5">CBHHK002</strain>
    </source>
</reference>
<evidence type="ECO:0000259" key="4">
    <source>
        <dbReference type="PROSITE" id="PS51158"/>
    </source>
</evidence>
<keyword evidence="1" id="KW-0723">Serine/threonine-protein kinase</keyword>
<evidence type="ECO:0000256" key="1">
    <source>
        <dbReference type="ARBA" id="ARBA00022527"/>
    </source>
</evidence>
<feature type="domain" description="Alpha-type protein kinase" evidence="4">
    <location>
        <begin position="1"/>
        <end position="206"/>
    </location>
</feature>
<evidence type="ECO:0000313" key="5">
    <source>
        <dbReference type="EMBL" id="KAJ7363724.1"/>
    </source>
</evidence>
<protein>
    <submittedName>
        <fullName evidence="5">Kinase-like domain-containing protein</fullName>
    </submittedName>
</protein>
<dbReference type="Gene3D" id="3.20.200.10">
    <property type="entry name" value="MHCK/EF2 kinase"/>
    <property type="match status" value="1"/>
</dbReference>
<sequence>MYCNEMHAFKRFHNIGAGIGCVHLSENHSEVTKEAIRVIQMKRFLDWFWEHVQECLVDMDNSKSYYSLKSPGSPSEASGYTAADVTDIADIPVTWLLEPFRPNHPEKWSGTNQHPSHHKNKLGSTLTAFAHFVFLTSLRTIVLADIQTCKAHVNGSVEPKQVMFDLTTHIIKGDSGVGDHGQKGLDMFVEQHQCNNRCMGLGLEPLQVDREDSDMD</sequence>
<comment type="caution">
    <text evidence="5">The sequence shown here is derived from an EMBL/GenBank/DDBJ whole genome shotgun (WGS) entry which is preliminary data.</text>
</comment>
<organism evidence="5 6">
    <name type="scientific">Mycena albidolilacea</name>
    <dbReference type="NCBI Taxonomy" id="1033008"/>
    <lineage>
        <taxon>Eukaryota</taxon>
        <taxon>Fungi</taxon>
        <taxon>Dikarya</taxon>
        <taxon>Basidiomycota</taxon>
        <taxon>Agaricomycotina</taxon>
        <taxon>Agaricomycetes</taxon>
        <taxon>Agaricomycetidae</taxon>
        <taxon>Agaricales</taxon>
        <taxon>Marasmiineae</taxon>
        <taxon>Mycenaceae</taxon>
        <taxon>Mycena</taxon>
    </lineage>
</organism>
<name>A0AAD7AMZ8_9AGAR</name>
<dbReference type="InterPro" id="IPR011009">
    <property type="entry name" value="Kinase-like_dom_sf"/>
</dbReference>
<evidence type="ECO:0000256" key="2">
    <source>
        <dbReference type="ARBA" id="ARBA00022679"/>
    </source>
</evidence>
<dbReference type="Proteomes" id="UP001218218">
    <property type="component" value="Unassembled WGS sequence"/>
</dbReference>
<keyword evidence="3 5" id="KW-0418">Kinase</keyword>
<dbReference type="Pfam" id="PF02816">
    <property type="entry name" value="Alpha_kinase"/>
    <property type="match status" value="1"/>
</dbReference>
<dbReference type="GO" id="GO:0004674">
    <property type="term" value="F:protein serine/threonine kinase activity"/>
    <property type="evidence" value="ECO:0007669"/>
    <property type="project" value="UniProtKB-KW"/>
</dbReference>
<dbReference type="SUPFAM" id="SSF56112">
    <property type="entry name" value="Protein kinase-like (PK-like)"/>
    <property type="match status" value="1"/>
</dbReference>
<dbReference type="EMBL" id="JARIHO010000003">
    <property type="protein sequence ID" value="KAJ7363724.1"/>
    <property type="molecule type" value="Genomic_DNA"/>
</dbReference>
<dbReference type="InterPro" id="IPR004166">
    <property type="entry name" value="a-kinase_dom"/>
</dbReference>
<proteinExistence type="predicted"/>